<name>A0A4P9XPH0_9FUNG</name>
<evidence type="ECO:0000256" key="15">
    <source>
        <dbReference type="ARBA" id="ARBA00023328"/>
    </source>
</evidence>
<evidence type="ECO:0000256" key="9">
    <source>
        <dbReference type="ARBA" id="ARBA00022776"/>
    </source>
</evidence>
<evidence type="ECO:0000313" key="19">
    <source>
        <dbReference type="Proteomes" id="UP000271241"/>
    </source>
</evidence>
<evidence type="ECO:0000256" key="10">
    <source>
        <dbReference type="ARBA" id="ARBA00022829"/>
    </source>
</evidence>
<evidence type="ECO:0000256" key="6">
    <source>
        <dbReference type="ARBA" id="ARBA00022490"/>
    </source>
</evidence>
<keyword evidence="11" id="KW-0995">Kinetochore</keyword>
<sequence>MSSPAASPQNAAALRVEVLEGYENLAAALEQMNQVVLELNTSQVPVLTDKLREIERKFGLVYTLFKASVYSVVKDNEARDLEERQTNRPVF</sequence>
<keyword evidence="10" id="KW-0159">Chromosome partition</keyword>
<keyword evidence="15" id="KW-0137">Centromere</keyword>
<accession>A0A4P9XPH0</accession>
<dbReference type="PANTHER" id="PTHR28017:SF1">
    <property type="entry name" value="DASH COMPLEX SUBUNIT DAD3"/>
    <property type="match status" value="1"/>
</dbReference>
<dbReference type="PANTHER" id="PTHR28017">
    <property type="entry name" value="DASH COMPLEX SUBUNIT DAD3"/>
    <property type="match status" value="1"/>
</dbReference>
<evidence type="ECO:0000256" key="16">
    <source>
        <dbReference type="ARBA" id="ARBA00044179"/>
    </source>
</evidence>
<evidence type="ECO:0000256" key="2">
    <source>
        <dbReference type="ARBA" id="ARBA00004186"/>
    </source>
</evidence>
<keyword evidence="7" id="KW-0132">Cell division</keyword>
<evidence type="ECO:0000313" key="18">
    <source>
        <dbReference type="EMBL" id="RKP07331.1"/>
    </source>
</evidence>
<keyword evidence="12" id="KW-0206">Cytoskeleton</keyword>
<gene>
    <name evidence="18" type="ORF">THASP1DRAFT_30848</name>
</gene>
<evidence type="ECO:0000256" key="11">
    <source>
        <dbReference type="ARBA" id="ARBA00022838"/>
    </source>
</evidence>
<keyword evidence="9" id="KW-0498">Mitosis</keyword>
<proteinExistence type="inferred from homology"/>
<evidence type="ECO:0000256" key="14">
    <source>
        <dbReference type="ARBA" id="ARBA00023306"/>
    </source>
</evidence>
<dbReference type="STRING" id="78915.A0A4P9XPH0"/>
<keyword evidence="6" id="KW-0963">Cytoplasm</keyword>
<dbReference type="GO" id="GO:0051301">
    <property type="term" value="P:cell division"/>
    <property type="evidence" value="ECO:0007669"/>
    <property type="project" value="UniProtKB-KW"/>
</dbReference>
<dbReference type="EMBL" id="KZ992734">
    <property type="protein sequence ID" value="RKP07331.1"/>
    <property type="molecule type" value="Genomic_DNA"/>
</dbReference>
<dbReference type="GO" id="GO:0008608">
    <property type="term" value="P:attachment of spindle microtubules to kinetochore"/>
    <property type="evidence" value="ECO:0007669"/>
    <property type="project" value="InterPro"/>
</dbReference>
<evidence type="ECO:0000256" key="13">
    <source>
        <dbReference type="ARBA" id="ARBA00023242"/>
    </source>
</evidence>
<dbReference type="AlphaFoldDB" id="A0A4P9XPH0"/>
<reference evidence="19" key="1">
    <citation type="journal article" date="2018" name="Nat. Microbiol.">
        <title>Leveraging single-cell genomics to expand the fungal tree of life.</title>
        <authorList>
            <person name="Ahrendt S.R."/>
            <person name="Quandt C.A."/>
            <person name="Ciobanu D."/>
            <person name="Clum A."/>
            <person name="Salamov A."/>
            <person name="Andreopoulos B."/>
            <person name="Cheng J.F."/>
            <person name="Woyke T."/>
            <person name="Pelin A."/>
            <person name="Henrissat B."/>
            <person name="Reynolds N.K."/>
            <person name="Benny G.L."/>
            <person name="Smith M.E."/>
            <person name="James T.Y."/>
            <person name="Grigoriev I.V."/>
        </authorList>
    </citation>
    <scope>NUCLEOTIDE SEQUENCE [LARGE SCALE GENOMIC DNA]</scope>
    <source>
        <strain evidence="19">RSA 1356</strain>
    </source>
</reference>
<comment type="similarity">
    <text evidence="4">Belongs to the DASH complex DAD3 family.</text>
</comment>
<comment type="subcellular location">
    <subcellularLocation>
        <location evidence="3">Chromosome</location>
        <location evidence="3">Centromere</location>
        <location evidence="3">Kinetochore</location>
    </subcellularLocation>
    <subcellularLocation>
        <location evidence="2">Cytoplasm</location>
        <location evidence="2">Cytoskeleton</location>
        <location evidence="2">Spindle</location>
    </subcellularLocation>
    <subcellularLocation>
        <location evidence="1">Nucleus</location>
    </subcellularLocation>
</comment>
<keyword evidence="19" id="KW-1185">Reference proteome</keyword>
<dbReference type="GO" id="GO:0005874">
    <property type="term" value="C:microtubule"/>
    <property type="evidence" value="ECO:0007669"/>
    <property type="project" value="UniProtKB-KW"/>
</dbReference>
<dbReference type="InterPro" id="IPR013965">
    <property type="entry name" value="DASH_Dad3"/>
</dbReference>
<evidence type="ECO:0000256" key="12">
    <source>
        <dbReference type="ARBA" id="ARBA00023212"/>
    </source>
</evidence>
<dbReference type="GO" id="GO:0072686">
    <property type="term" value="C:mitotic spindle"/>
    <property type="evidence" value="ECO:0007669"/>
    <property type="project" value="InterPro"/>
</dbReference>
<keyword evidence="14" id="KW-0131">Cell cycle</keyword>
<evidence type="ECO:0000256" key="5">
    <source>
        <dbReference type="ARBA" id="ARBA00022454"/>
    </source>
</evidence>
<evidence type="ECO:0000256" key="8">
    <source>
        <dbReference type="ARBA" id="ARBA00022701"/>
    </source>
</evidence>
<dbReference type="GO" id="GO:0042729">
    <property type="term" value="C:DASH complex"/>
    <property type="evidence" value="ECO:0007669"/>
    <property type="project" value="InterPro"/>
</dbReference>
<keyword evidence="5" id="KW-0158">Chromosome</keyword>
<dbReference type="Proteomes" id="UP000271241">
    <property type="component" value="Unassembled WGS sequence"/>
</dbReference>
<keyword evidence="13" id="KW-0539">Nucleus</keyword>
<evidence type="ECO:0000256" key="7">
    <source>
        <dbReference type="ARBA" id="ARBA00022618"/>
    </source>
</evidence>
<evidence type="ECO:0000256" key="3">
    <source>
        <dbReference type="ARBA" id="ARBA00004629"/>
    </source>
</evidence>
<keyword evidence="8" id="KW-0493">Microtubule</keyword>
<protein>
    <recommendedName>
        <fullName evidence="16">DASH complex subunit DAD3</fullName>
    </recommendedName>
    <alternativeName>
        <fullName evidence="17">Outer kinetochore protein DAD3</fullName>
    </alternativeName>
</protein>
<evidence type="ECO:0000256" key="4">
    <source>
        <dbReference type="ARBA" id="ARBA00006277"/>
    </source>
</evidence>
<dbReference type="Pfam" id="PF08656">
    <property type="entry name" value="DASH_Dad3"/>
    <property type="match status" value="1"/>
</dbReference>
<evidence type="ECO:0000256" key="17">
    <source>
        <dbReference type="ARBA" id="ARBA00044305"/>
    </source>
</evidence>
<dbReference type="GO" id="GO:0051010">
    <property type="term" value="F:microtubule plus-end binding"/>
    <property type="evidence" value="ECO:0007669"/>
    <property type="project" value="TreeGrafter"/>
</dbReference>
<evidence type="ECO:0000256" key="1">
    <source>
        <dbReference type="ARBA" id="ARBA00004123"/>
    </source>
</evidence>
<organism evidence="18 19">
    <name type="scientific">Thamnocephalis sphaerospora</name>
    <dbReference type="NCBI Taxonomy" id="78915"/>
    <lineage>
        <taxon>Eukaryota</taxon>
        <taxon>Fungi</taxon>
        <taxon>Fungi incertae sedis</taxon>
        <taxon>Zoopagomycota</taxon>
        <taxon>Zoopagomycotina</taxon>
        <taxon>Zoopagomycetes</taxon>
        <taxon>Zoopagales</taxon>
        <taxon>Sigmoideomycetaceae</taxon>
        <taxon>Thamnocephalis</taxon>
    </lineage>
</organism>
<dbReference type="OrthoDB" id="2443965at2759"/>